<gene>
    <name evidence="3" type="ORF">DAETH_02690</name>
</gene>
<proteinExistence type="predicted"/>
<organism evidence="3 4">
    <name type="scientific">Deinococcus aetherius</name>
    <dbReference type="NCBI Taxonomy" id="200252"/>
    <lineage>
        <taxon>Bacteria</taxon>
        <taxon>Thermotogati</taxon>
        <taxon>Deinococcota</taxon>
        <taxon>Deinococci</taxon>
        <taxon>Deinococcales</taxon>
        <taxon>Deinococcaceae</taxon>
        <taxon>Deinococcus</taxon>
    </lineage>
</organism>
<feature type="chain" id="PRO_5045273000" evidence="1">
    <location>
        <begin position="20"/>
        <end position="249"/>
    </location>
</feature>
<sequence length="249" mass="27008">MLKHTLTLSVLALSSLALGQAGTTAAVRGQDVNVTSGGRAYRSYLAAPASATRKPAVILLHSFRGLEQGYRDLVDEMAAAGFVTLALGWQTFEQEPSDATVKALVEDGLKYLGTRQDVNPNAVGLTGFCAGGRYTMLLLPQIRAFKAGVAWYGFPDQGGTAAKPQAPNAFIEQLTAPMLIIHGTRDEPSPIATIYAYAGRLDAANKNFKLSVYQGEPHGFLLRESRIADTFASRDARRDMLNYFREHLR</sequence>
<feature type="domain" description="Dienelactone hydrolase" evidence="2">
    <location>
        <begin position="42"/>
        <end position="86"/>
    </location>
</feature>
<keyword evidence="1" id="KW-0732">Signal</keyword>
<dbReference type="EMBL" id="AP026560">
    <property type="protein sequence ID" value="BDP40300.1"/>
    <property type="molecule type" value="Genomic_DNA"/>
</dbReference>
<dbReference type="Proteomes" id="UP001064971">
    <property type="component" value="Chromosome"/>
</dbReference>
<evidence type="ECO:0000313" key="3">
    <source>
        <dbReference type="EMBL" id="BDP40300.1"/>
    </source>
</evidence>
<protein>
    <submittedName>
        <fullName evidence="3">Dienelactone hydrolase family protein</fullName>
    </submittedName>
</protein>
<feature type="signal peptide" evidence="1">
    <location>
        <begin position="1"/>
        <end position="19"/>
    </location>
</feature>
<dbReference type="InterPro" id="IPR029058">
    <property type="entry name" value="AB_hydrolase_fold"/>
</dbReference>
<evidence type="ECO:0000259" key="2">
    <source>
        <dbReference type="Pfam" id="PF01738"/>
    </source>
</evidence>
<dbReference type="PANTHER" id="PTHR46623:SF6">
    <property type="entry name" value="ALPHA_BETA-HYDROLASES SUPERFAMILY PROTEIN"/>
    <property type="match status" value="1"/>
</dbReference>
<dbReference type="GO" id="GO:0016787">
    <property type="term" value="F:hydrolase activity"/>
    <property type="evidence" value="ECO:0007669"/>
    <property type="project" value="UniProtKB-KW"/>
</dbReference>
<evidence type="ECO:0000256" key="1">
    <source>
        <dbReference type="SAM" id="SignalP"/>
    </source>
</evidence>
<keyword evidence="3" id="KW-0378">Hydrolase</keyword>
<keyword evidence="4" id="KW-1185">Reference proteome</keyword>
<dbReference type="PANTHER" id="PTHR46623">
    <property type="entry name" value="CARBOXYMETHYLENEBUTENOLIDASE-RELATED"/>
    <property type="match status" value="1"/>
</dbReference>
<evidence type="ECO:0000313" key="4">
    <source>
        <dbReference type="Proteomes" id="UP001064971"/>
    </source>
</evidence>
<dbReference type="Pfam" id="PF01738">
    <property type="entry name" value="DLH"/>
    <property type="match status" value="2"/>
</dbReference>
<feature type="domain" description="Dienelactone hydrolase" evidence="2">
    <location>
        <begin position="98"/>
        <end position="247"/>
    </location>
</feature>
<name>A0ABN6RAA8_9DEIO</name>
<dbReference type="RefSeq" id="WP_264776170.1">
    <property type="nucleotide sequence ID" value="NZ_AP026560.1"/>
</dbReference>
<dbReference type="SUPFAM" id="SSF53474">
    <property type="entry name" value="alpha/beta-Hydrolases"/>
    <property type="match status" value="1"/>
</dbReference>
<dbReference type="Gene3D" id="3.40.50.1820">
    <property type="entry name" value="alpha/beta hydrolase"/>
    <property type="match status" value="1"/>
</dbReference>
<accession>A0ABN6RAA8</accession>
<dbReference type="InterPro" id="IPR002925">
    <property type="entry name" value="Dienelactn_hydro"/>
</dbReference>
<reference evidence="3" key="1">
    <citation type="submission" date="2022-07" db="EMBL/GenBank/DDBJ databases">
        <title>Complete Genome Sequence of the Radioresistant Bacterium Deinococcus aetherius ST0316, Isolated from the Air Dust collected in Lower Stratosphere above Japan.</title>
        <authorList>
            <person name="Satoh K."/>
            <person name="Hagiwara K."/>
            <person name="Katsumata K."/>
            <person name="Kubo A."/>
            <person name="Yokobori S."/>
            <person name="Yamagishi A."/>
            <person name="Oono Y."/>
            <person name="Narumi I."/>
        </authorList>
    </citation>
    <scope>NUCLEOTIDE SEQUENCE</scope>
    <source>
        <strain evidence="3">ST0316</strain>
    </source>
</reference>
<dbReference type="InterPro" id="IPR051049">
    <property type="entry name" value="Dienelactone_hydrolase-like"/>
</dbReference>